<dbReference type="Proteomes" id="UP000231409">
    <property type="component" value="Unassembled WGS sequence"/>
</dbReference>
<proteinExistence type="predicted"/>
<comment type="caution">
    <text evidence="1">The sequence shown here is derived from an EMBL/GenBank/DDBJ whole genome shotgun (WGS) entry which is preliminary data.</text>
</comment>
<evidence type="ECO:0000313" key="2">
    <source>
        <dbReference type="Proteomes" id="UP000231409"/>
    </source>
</evidence>
<accession>A0A2G1UGM3</accession>
<reference evidence="1 2" key="1">
    <citation type="submission" date="2017-09" db="EMBL/GenBank/DDBJ databases">
        <title>The draft genome sequences of Marinobacter sp. PWS21.</title>
        <authorList>
            <person name="Cao J."/>
        </authorList>
    </citation>
    <scope>NUCLEOTIDE SEQUENCE [LARGE SCALE GENOMIC DNA]</scope>
    <source>
        <strain evidence="1 2">PWS21</strain>
    </source>
</reference>
<evidence type="ECO:0000313" key="1">
    <source>
        <dbReference type="EMBL" id="PHQ13638.1"/>
    </source>
</evidence>
<name>A0A2G1UGM3_9GAMM</name>
<organism evidence="1 2">
    <name type="scientific">Marinobacter profundi</name>
    <dbReference type="NCBI Taxonomy" id="2666256"/>
    <lineage>
        <taxon>Bacteria</taxon>
        <taxon>Pseudomonadati</taxon>
        <taxon>Pseudomonadota</taxon>
        <taxon>Gammaproteobacteria</taxon>
        <taxon>Pseudomonadales</taxon>
        <taxon>Marinobacteraceae</taxon>
        <taxon>Marinobacter</taxon>
    </lineage>
</organism>
<keyword evidence="2" id="KW-1185">Reference proteome</keyword>
<protein>
    <submittedName>
        <fullName evidence="1">Uncharacterized protein</fullName>
    </submittedName>
</protein>
<dbReference type="EMBL" id="NTFH01000019">
    <property type="protein sequence ID" value="PHQ13638.1"/>
    <property type="molecule type" value="Genomic_DNA"/>
</dbReference>
<sequence>MDAHSQLVNYFKKTGIHDFSGQSKGRQAKRLITTWFVTKDDLIETKTSVYRPETKLGDPRIWIYNLGKYAEPWNLLALFAHGDELFVVNTSHQGVLHSADDPSSPLSYVLDILTGAKSDPLDDKFAEWNLRLLRSFFSEASSGEEVFLRVDRDFLDQIGQDIGGDAGFIEAVRAGPSWLDRSLSFTRHVIDLVEQREKPSRSYKDPGKFDPAYRGVGAPVYLPYLAALVRNDSITAHSYYSRLEDELALMHSFGSQEMTRVELAWEDLQNWTEANEGRFGYFRLRRLGGYRLIGVPRSQCILKPSDIENLPLAFVQAQVKAGQELSEKAVTRVIDELRANESLFSASFESALRIPDFEQPIRATIRTAYSDWDGGLPAKDNGTLGNDSENVGGRSTGPGIGLSVVADEPLTLAAVWRLHSIAHEGRFEISCGAITWAGQFSGTEGASTELSDENQPSLWTIAERASREDITFRFKHFGTDDTDPSTRQLTLEKKLLWVFVPAYDLDSGRYELREGDLPGSGSVFLLAPPVNAAHLMGYLRRENPIHEKIKALGLPEGWIFVRVDSCESLTEGQRKLPDGHGRPRPKPRVIRFVGGRSIRRGYSRMYLPYDLPTIELDAPEGTQIERPHGIELEEVPYTPAEGAERLHFKPMKRYKIRLSSSRSASYEFRAVNPNGETLNQSKLRISGIGGEVVDVGQPLSLDRIGRAMPSDEGLSGALLSLDEQELFDRRDELPKFRIEEKYLGSYYSSEEWAPSVSELFLDALAQAGSMNYGVARDLMRRLLSSSGQAGDATLMLLELRRAGYLEISKTHKGHIARIHAVRPTFYSLPQSTSCRPVWAVTGTLRLSHWEALTNETGVWSVYCHRAEALAVRDVILVIESEDEAFIGAEVLEFQFSKMPCQAIIEWAADLGKFRDETFRTTMESIGRAQDSALRFNPSKGLFTATPSGEYCELWKVQDLDTGIDNVYVLVDQMRFAFVRDSRWGVWLALNEFAKWISERHGMEGVHPIPVTYQVSSGTLWLPARISPPHILERALYYCSGCAPHVVSLMACESATDLDRICLCEKFSGQPLFSANRFYSDMANGRWLGYRTVPEPVARLFAEKIGAVLDKI</sequence>
<gene>
    <name evidence="1" type="ORF">CLH61_17585</name>
</gene>
<dbReference type="AlphaFoldDB" id="A0A2G1UGM3"/>